<protein>
    <submittedName>
        <fullName evidence="1">Uncharacterized protein</fullName>
    </submittedName>
</protein>
<comment type="caution">
    <text evidence="1">The sequence shown here is derived from an EMBL/GenBank/DDBJ whole genome shotgun (WGS) entry which is preliminary data.</text>
</comment>
<evidence type="ECO:0000313" key="2">
    <source>
        <dbReference type="Proteomes" id="UP000035425"/>
    </source>
</evidence>
<dbReference type="EMBL" id="JWIO01000086">
    <property type="protein sequence ID" value="KLL09536.1"/>
    <property type="molecule type" value="Genomic_DNA"/>
</dbReference>
<sequence length="151" mass="17364">MRQKQIPINRHSSHLPAESISVVLKIGEAFGYSGSCSIWFLRRRDSCLEPSHHLNSAWWLLWFNHTQRIGLPPDCPEAYIGRTRGLFGLSKRILRSTKVTTCSHQLCPFERLVRSHSADEVGYRVLQGLRNSWFALAMEEKISISYLTLPL</sequence>
<organism evidence="1 2">
    <name type="scientific">Protofrankia coriariae</name>
    <dbReference type="NCBI Taxonomy" id="1562887"/>
    <lineage>
        <taxon>Bacteria</taxon>
        <taxon>Bacillati</taxon>
        <taxon>Actinomycetota</taxon>
        <taxon>Actinomycetes</taxon>
        <taxon>Frankiales</taxon>
        <taxon>Frankiaceae</taxon>
        <taxon>Protofrankia</taxon>
    </lineage>
</organism>
<keyword evidence="2" id="KW-1185">Reference proteome</keyword>
<proteinExistence type="predicted"/>
<dbReference type="Proteomes" id="UP000035425">
    <property type="component" value="Unassembled WGS sequence"/>
</dbReference>
<reference evidence="1 2" key="1">
    <citation type="submission" date="2014-12" db="EMBL/GenBank/DDBJ databases">
        <title>Frankia sp. BMG5.1 draft genome.</title>
        <authorList>
            <person name="Gtari M."/>
            <person name="Ghodhbane-Gtari F."/>
            <person name="Nouioui I."/>
            <person name="Ktari A."/>
            <person name="Hezbri K."/>
            <person name="Mimouni W."/>
            <person name="Sbissi I."/>
            <person name="Ayari A."/>
            <person name="Yamanaka T."/>
            <person name="Normand P."/>
            <person name="Tisa L.S."/>
            <person name="Boudabous A."/>
        </authorList>
    </citation>
    <scope>NUCLEOTIDE SEQUENCE [LARGE SCALE GENOMIC DNA]</scope>
    <source>
        <strain evidence="1 2">BMG5.1</strain>
    </source>
</reference>
<evidence type="ECO:0000313" key="1">
    <source>
        <dbReference type="EMBL" id="KLL09536.1"/>
    </source>
</evidence>
<name>A0ABR5EYJ5_9ACTN</name>
<gene>
    <name evidence="1" type="ORF">FrCorBMG51_24210</name>
</gene>
<accession>A0ABR5EYJ5</accession>